<protein>
    <recommendedName>
        <fullName evidence="2">Double jelly roll-like domain-containing protein</fullName>
    </recommendedName>
</protein>
<sequence>MSLMLTLTGKSSVLAMSYFLAVDLGDGDYKLSLTDFEMYYTLANYDNFFYIEGRLMVKKKNQMSTTLGNNCVAFMFDEIRYELNGVEVDRNKNIGITRNIKNYVSMTYEALITLNAEWNSRSDRGRILYFLRASQHAVGLL</sequence>
<dbReference type="Proteomes" id="UP000007755">
    <property type="component" value="Unassembled WGS sequence"/>
</dbReference>
<dbReference type="InterPro" id="IPR049512">
    <property type="entry name" value="DJR-like_dom"/>
</dbReference>
<evidence type="ECO:0000313" key="3">
    <source>
        <dbReference type="EMBL" id="EGI61751.1"/>
    </source>
</evidence>
<organism evidence="4">
    <name type="scientific">Acromyrmex echinatior</name>
    <name type="common">Panamanian leafcutter ant</name>
    <name type="synonym">Acromyrmex octospinosus echinatior</name>
    <dbReference type="NCBI Taxonomy" id="103372"/>
    <lineage>
        <taxon>Eukaryota</taxon>
        <taxon>Metazoa</taxon>
        <taxon>Ecdysozoa</taxon>
        <taxon>Arthropoda</taxon>
        <taxon>Hexapoda</taxon>
        <taxon>Insecta</taxon>
        <taxon>Pterygota</taxon>
        <taxon>Neoptera</taxon>
        <taxon>Endopterygota</taxon>
        <taxon>Hymenoptera</taxon>
        <taxon>Apocrita</taxon>
        <taxon>Aculeata</taxon>
        <taxon>Formicoidea</taxon>
        <taxon>Formicidae</taxon>
        <taxon>Myrmicinae</taxon>
        <taxon>Acromyrmex</taxon>
    </lineage>
</organism>
<reference evidence="3" key="1">
    <citation type="submission" date="2011-02" db="EMBL/GenBank/DDBJ databases">
        <title>The genome of the leaf-cutting ant Acromyrmex echinatior suggests key adaptations to social evolution and fungus farming.</title>
        <authorList>
            <person name="Nygaard S."/>
            <person name="Zhang G."/>
        </authorList>
    </citation>
    <scope>NUCLEOTIDE SEQUENCE</scope>
</reference>
<dbReference type="PANTHER" id="PTHR36159">
    <property type="entry name" value="PROTEIN CBG23766"/>
    <property type="match status" value="1"/>
</dbReference>
<evidence type="ECO:0000313" key="4">
    <source>
        <dbReference type="Proteomes" id="UP000007755"/>
    </source>
</evidence>
<feature type="domain" description="Double jelly roll-like" evidence="2">
    <location>
        <begin position="66"/>
        <end position="120"/>
    </location>
</feature>
<keyword evidence="4" id="KW-1185">Reference proteome</keyword>
<evidence type="ECO:0000256" key="1">
    <source>
        <dbReference type="SAM" id="SignalP"/>
    </source>
</evidence>
<dbReference type="AlphaFoldDB" id="F4WVM1"/>
<feature type="chain" id="PRO_5013402203" description="Double jelly roll-like domain-containing protein" evidence="1">
    <location>
        <begin position="16"/>
        <end position="141"/>
    </location>
</feature>
<evidence type="ECO:0000259" key="2">
    <source>
        <dbReference type="Pfam" id="PF21738"/>
    </source>
</evidence>
<proteinExistence type="predicted"/>
<dbReference type="Pfam" id="PF21738">
    <property type="entry name" value="DJR-like_dom"/>
    <property type="match status" value="1"/>
</dbReference>
<dbReference type="PANTHER" id="PTHR36159:SF1">
    <property type="entry name" value="RETROVIRUS-RELATED POL POLYPROTEIN FROM TRANSPOSON 412-LIKE PROTEIN"/>
    <property type="match status" value="1"/>
</dbReference>
<feature type="signal peptide" evidence="1">
    <location>
        <begin position="1"/>
        <end position="15"/>
    </location>
</feature>
<dbReference type="OrthoDB" id="7542463at2759"/>
<name>F4WVM1_ACREC</name>
<dbReference type="InParanoid" id="F4WVM1"/>
<keyword evidence="1" id="KW-0732">Signal</keyword>
<accession>F4WVM1</accession>
<gene>
    <name evidence="3" type="ORF">G5I_09967</name>
</gene>
<dbReference type="EMBL" id="GL888389">
    <property type="protein sequence ID" value="EGI61751.1"/>
    <property type="molecule type" value="Genomic_DNA"/>
</dbReference>